<dbReference type="OrthoDB" id="9798587at2"/>
<dbReference type="Pfam" id="PF04073">
    <property type="entry name" value="tRNA_edit"/>
    <property type="match status" value="1"/>
</dbReference>
<gene>
    <name evidence="4" type="ORF">BH747_01250</name>
</gene>
<dbReference type="SUPFAM" id="SSF55826">
    <property type="entry name" value="YbaK/ProRS associated domain"/>
    <property type="match status" value="1"/>
</dbReference>
<dbReference type="STRING" id="112904.BH747_01250"/>
<organism evidence="4 5">
    <name type="scientific">Enterococcus villorum</name>
    <dbReference type="NCBI Taxonomy" id="112904"/>
    <lineage>
        <taxon>Bacteria</taxon>
        <taxon>Bacillati</taxon>
        <taxon>Bacillota</taxon>
        <taxon>Bacilli</taxon>
        <taxon>Lactobacillales</taxon>
        <taxon>Enterococcaceae</taxon>
        <taxon>Enterococcus</taxon>
    </lineage>
</organism>
<evidence type="ECO:0000256" key="2">
    <source>
        <dbReference type="ARBA" id="ARBA00022917"/>
    </source>
</evidence>
<evidence type="ECO:0000313" key="4">
    <source>
        <dbReference type="EMBL" id="OQO71489.1"/>
    </source>
</evidence>
<sequence length="157" mass="18137">MIHLAEIFTQERIEFELYHHRPIYTNEDAVVVKEEQGFHGTETKSLYLKDKQNNRYIFLTFTTKRSDFKKLSQLVGHRISVVSAEQMEQETGQKPGAVSPFGYETQVPVIVDEELLSHEKLVFAPGRPDQTMVVKVADLEKISQILGLKMYLLPQEK</sequence>
<comment type="caution">
    <text evidence="4">The sequence shown here is derived from an EMBL/GenBank/DDBJ whole genome shotgun (WGS) entry which is preliminary data.</text>
</comment>
<name>A0A1V8YVP2_9ENTE</name>
<evidence type="ECO:0000256" key="1">
    <source>
        <dbReference type="ARBA" id="ARBA00010201"/>
    </source>
</evidence>
<keyword evidence="2" id="KW-0648">Protein biosynthesis</keyword>
<evidence type="ECO:0000313" key="5">
    <source>
        <dbReference type="Proteomes" id="UP000192477"/>
    </source>
</evidence>
<dbReference type="PANTHER" id="PTHR31423">
    <property type="entry name" value="YBAK DOMAIN-CONTAINING PROTEIN"/>
    <property type="match status" value="1"/>
</dbReference>
<comment type="similarity">
    <text evidence="1">Belongs to the PRORSD1 family.</text>
</comment>
<dbReference type="InterPro" id="IPR040285">
    <property type="entry name" value="ProX/PRXD1"/>
</dbReference>
<dbReference type="EMBL" id="MJEA01000001">
    <property type="protein sequence ID" value="OQO71489.1"/>
    <property type="molecule type" value="Genomic_DNA"/>
</dbReference>
<reference evidence="4 5" key="1">
    <citation type="journal article" date="2017" name="BMC Microbiol.">
        <title>Comparative genomics of Enterococcus spp. isolated from bovine feces.</title>
        <authorList>
            <person name="Beukers A.G."/>
            <person name="Zaheer R."/>
            <person name="Goji N."/>
            <person name="Amoako K.K."/>
            <person name="Chaves A.V."/>
            <person name="Ward M.P."/>
            <person name="McAllister T.A."/>
        </authorList>
    </citation>
    <scope>NUCLEOTIDE SEQUENCE [LARGE SCALE GENOMIC DNA]</scope>
    <source>
        <strain evidence="4 5">F1129D 143</strain>
    </source>
</reference>
<dbReference type="InterPro" id="IPR007214">
    <property type="entry name" value="YbaK/aa-tRNA-synth-assoc-dom"/>
</dbReference>
<dbReference type="Gene3D" id="3.90.960.10">
    <property type="entry name" value="YbaK/aminoacyl-tRNA synthetase-associated domain"/>
    <property type="match status" value="1"/>
</dbReference>
<protein>
    <submittedName>
        <fullName evidence="4">Prolyl-tRNA editing protein</fullName>
    </submittedName>
</protein>
<feature type="domain" description="YbaK/aminoacyl-tRNA synthetase-associated" evidence="3">
    <location>
        <begin position="39"/>
        <end position="141"/>
    </location>
</feature>
<dbReference type="Proteomes" id="UP000192477">
    <property type="component" value="Unassembled WGS sequence"/>
</dbReference>
<evidence type="ECO:0000259" key="3">
    <source>
        <dbReference type="Pfam" id="PF04073"/>
    </source>
</evidence>
<proteinExistence type="inferred from homology"/>
<dbReference type="AlphaFoldDB" id="A0A1V8YVP2"/>
<dbReference type="RefSeq" id="WP_081181660.1">
    <property type="nucleotide sequence ID" value="NZ_MJEA01000001.1"/>
</dbReference>
<dbReference type="GO" id="GO:0006412">
    <property type="term" value="P:translation"/>
    <property type="evidence" value="ECO:0007669"/>
    <property type="project" value="UniProtKB-KW"/>
</dbReference>
<dbReference type="InterPro" id="IPR036754">
    <property type="entry name" value="YbaK/aa-tRNA-synt-asso_dom_sf"/>
</dbReference>
<dbReference type="GO" id="GO:0002161">
    <property type="term" value="F:aminoacyl-tRNA deacylase activity"/>
    <property type="evidence" value="ECO:0007669"/>
    <property type="project" value="InterPro"/>
</dbReference>
<dbReference type="PANTHER" id="PTHR31423:SF3">
    <property type="entry name" value="PROLYL-TRNA SYNTHETASE ASSOCIATED DOMAIN-CONTAINING PROTEIN 1-RELATED"/>
    <property type="match status" value="1"/>
</dbReference>
<accession>A0A1V8YVP2</accession>